<sequence length="353" mass="36805">MQVFRTDVLDGDGSAGDAVTVCTAVLDLDLETEAAARRELARLAAGIAPIVVDVSEVFVAVAGFRLLMDGVQELRRSGRRAELVVNRHLRRVAHLIGEPPDALCSTVPDALIRVRTPGPGADGARPPGADGSGGGAGAMAKWPEREAGDATVATNLVELLSGLDVPDLLAEQHLLGRLERVLAAAGGVLGVDRVGLMLLDEHDRLQAVGASDPASGRLERGQQELGIGPAIDSVRRAEPVAVPDLAKGRAHPEYVPLWEWLQHERRGSGSAPVDARIDVLVRSVLSVPVRARGRVLGSLNLVRSRPGAWSAEQLRAGHAYAAVIGVLLTLSAPGPGTAQSSGMTGTEAAGPPW</sequence>
<keyword evidence="4" id="KW-1185">Reference proteome</keyword>
<evidence type="ECO:0000313" key="4">
    <source>
        <dbReference type="Proteomes" id="UP001500804"/>
    </source>
</evidence>
<dbReference type="CDD" id="cd07043">
    <property type="entry name" value="STAS_anti-anti-sigma_factors"/>
    <property type="match status" value="1"/>
</dbReference>
<feature type="domain" description="GAF" evidence="2">
    <location>
        <begin position="173"/>
        <end position="338"/>
    </location>
</feature>
<dbReference type="InterPro" id="IPR036513">
    <property type="entry name" value="STAS_dom_sf"/>
</dbReference>
<evidence type="ECO:0000259" key="2">
    <source>
        <dbReference type="SMART" id="SM00065"/>
    </source>
</evidence>
<reference evidence="4" key="1">
    <citation type="journal article" date="2019" name="Int. J. Syst. Evol. Microbiol.">
        <title>The Global Catalogue of Microorganisms (GCM) 10K type strain sequencing project: providing services to taxonomists for standard genome sequencing and annotation.</title>
        <authorList>
            <consortium name="The Broad Institute Genomics Platform"/>
            <consortium name="The Broad Institute Genome Sequencing Center for Infectious Disease"/>
            <person name="Wu L."/>
            <person name="Ma J."/>
        </authorList>
    </citation>
    <scope>NUCLEOTIDE SEQUENCE [LARGE SCALE GENOMIC DNA]</scope>
    <source>
        <strain evidence="4">JCM 18302</strain>
    </source>
</reference>
<dbReference type="SUPFAM" id="SSF55781">
    <property type="entry name" value="GAF domain-like"/>
    <property type="match status" value="1"/>
</dbReference>
<dbReference type="InterPro" id="IPR029016">
    <property type="entry name" value="GAF-like_dom_sf"/>
</dbReference>
<dbReference type="SMART" id="SM00065">
    <property type="entry name" value="GAF"/>
    <property type="match status" value="1"/>
</dbReference>
<name>A0ABP9NPZ8_9PSEU</name>
<dbReference type="Gene3D" id="3.30.450.40">
    <property type="match status" value="1"/>
</dbReference>
<dbReference type="Pfam" id="PF01590">
    <property type="entry name" value="GAF"/>
    <property type="match status" value="1"/>
</dbReference>
<accession>A0ABP9NPZ8</accession>
<dbReference type="InterPro" id="IPR003018">
    <property type="entry name" value="GAF"/>
</dbReference>
<evidence type="ECO:0000256" key="1">
    <source>
        <dbReference type="SAM" id="MobiDB-lite"/>
    </source>
</evidence>
<dbReference type="Gene3D" id="3.30.750.24">
    <property type="entry name" value="STAS domain"/>
    <property type="match status" value="1"/>
</dbReference>
<evidence type="ECO:0000313" key="3">
    <source>
        <dbReference type="EMBL" id="GAA5130139.1"/>
    </source>
</evidence>
<organism evidence="3 4">
    <name type="scientific">Pseudonocardia adelaidensis</name>
    <dbReference type="NCBI Taxonomy" id="648754"/>
    <lineage>
        <taxon>Bacteria</taxon>
        <taxon>Bacillati</taxon>
        <taxon>Actinomycetota</taxon>
        <taxon>Actinomycetes</taxon>
        <taxon>Pseudonocardiales</taxon>
        <taxon>Pseudonocardiaceae</taxon>
        <taxon>Pseudonocardia</taxon>
    </lineage>
</organism>
<feature type="region of interest" description="Disordered" evidence="1">
    <location>
        <begin position="117"/>
        <end position="140"/>
    </location>
</feature>
<dbReference type="Proteomes" id="UP001500804">
    <property type="component" value="Unassembled WGS sequence"/>
</dbReference>
<comment type="caution">
    <text evidence="3">The sequence shown here is derived from an EMBL/GenBank/DDBJ whole genome shotgun (WGS) entry which is preliminary data.</text>
</comment>
<feature type="compositionally biased region" description="Low complexity" evidence="1">
    <location>
        <begin position="117"/>
        <end position="129"/>
    </location>
</feature>
<protein>
    <recommendedName>
        <fullName evidence="2">GAF domain-containing protein</fullName>
    </recommendedName>
</protein>
<proteinExistence type="predicted"/>
<dbReference type="EMBL" id="BAABJO010000021">
    <property type="protein sequence ID" value="GAA5130139.1"/>
    <property type="molecule type" value="Genomic_DNA"/>
</dbReference>
<gene>
    <name evidence="3" type="ORF">GCM10023320_51690</name>
</gene>